<evidence type="ECO:0000259" key="10">
    <source>
        <dbReference type="PROSITE" id="PS50175"/>
    </source>
</evidence>
<dbReference type="GO" id="GO:0006508">
    <property type="term" value="P:proteolysis"/>
    <property type="evidence" value="ECO:0007669"/>
    <property type="project" value="UniProtKB-KW"/>
</dbReference>
<dbReference type="PROSITE" id="PS50175">
    <property type="entry name" value="ASP_PROT_RETROV"/>
    <property type="match status" value="1"/>
</dbReference>
<proteinExistence type="predicted"/>
<dbReference type="InterPro" id="IPR001969">
    <property type="entry name" value="Aspartic_peptidase_AS"/>
</dbReference>
<evidence type="ECO:0000259" key="11">
    <source>
        <dbReference type="PROSITE" id="PS50878"/>
    </source>
</evidence>
<dbReference type="Gene3D" id="2.40.70.10">
    <property type="entry name" value="Acid Proteases"/>
    <property type="match status" value="1"/>
</dbReference>
<dbReference type="Pfam" id="PF00078">
    <property type="entry name" value="RVT_1"/>
    <property type="match status" value="1"/>
</dbReference>
<organism evidence="12 13">
    <name type="scientific">Rotaria magnacalcarata</name>
    <dbReference type="NCBI Taxonomy" id="392030"/>
    <lineage>
        <taxon>Eukaryota</taxon>
        <taxon>Metazoa</taxon>
        <taxon>Spiralia</taxon>
        <taxon>Gnathifera</taxon>
        <taxon>Rotifera</taxon>
        <taxon>Eurotatoria</taxon>
        <taxon>Bdelloidea</taxon>
        <taxon>Philodinida</taxon>
        <taxon>Philodinidae</taxon>
        <taxon>Rotaria</taxon>
    </lineage>
</organism>
<dbReference type="EMBL" id="CAJNRE010006707">
    <property type="protein sequence ID" value="CAF2058068.1"/>
    <property type="molecule type" value="Genomic_DNA"/>
</dbReference>
<evidence type="ECO:0000313" key="13">
    <source>
        <dbReference type="Proteomes" id="UP000663824"/>
    </source>
</evidence>
<evidence type="ECO:0000313" key="12">
    <source>
        <dbReference type="EMBL" id="CAF2058068.1"/>
    </source>
</evidence>
<feature type="domain" description="Peptidase A2" evidence="10">
    <location>
        <begin position="366"/>
        <end position="404"/>
    </location>
</feature>
<evidence type="ECO:0000256" key="3">
    <source>
        <dbReference type="ARBA" id="ARBA00022695"/>
    </source>
</evidence>
<feature type="domain" description="Reverse transcriptase" evidence="11">
    <location>
        <begin position="684"/>
        <end position="863"/>
    </location>
</feature>
<keyword evidence="1" id="KW-0645">Protease</keyword>
<dbReference type="GO" id="GO:0003964">
    <property type="term" value="F:RNA-directed DNA polymerase activity"/>
    <property type="evidence" value="ECO:0007669"/>
    <property type="project" value="UniProtKB-KW"/>
</dbReference>
<feature type="region of interest" description="Disordered" evidence="9">
    <location>
        <begin position="287"/>
        <end position="315"/>
    </location>
</feature>
<feature type="compositionally biased region" description="Low complexity" evidence="9">
    <location>
        <begin position="287"/>
        <end position="312"/>
    </location>
</feature>
<dbReference type="InterPro" id="IPR043128">
    <property type="entry name" value="Rev_trsase/Diguanyl_cyclase"/>
</dbReference>
<feature type="coiled-coil region" evidence="8">
    <location>
        <begin position="24"/>
        <end position="58"/>
    </location>
</feature>
<dbReference type="InterPro" id="IPR043502">
    <property type="entry name" value="DNA/RNA_pol_sf"/>
</dbReference>
<keyword evidence="5" id="KW-0255">Endonuclease</keyword>
<dbReference type="Gene3D" id="3.10.10.10">
    <property type="entry name" value="HIV Type 1 Reverse Transcriptase, subunit A, domain 1"/>
    <property type="match status" value="1"/>
</dbReference>
<dbReference type="Pfam" id="PF13975">
    <property type="entry name" value="gag-asp_proteas"/>
    <property type="match status" value="1"/>
</dbReference>
<dbReference type="CDD" id="cd01647">
    <property type="entry name" value="RT_LTR"/>
    <property type="match status" value="1"/>
</dbReference>
<keyword evidence="6" id="KW-0378">Hydrolase</keyword>
<evidence type="ECO:0000256" key="5">
    <source>
        <dbReference type="ARBA" id="ARBA00022759"/>
    </source>
</evidence>
<comment type="caution">
    <text evidence="12">The sequence shown here is derived from an EMBL/GenBank/DDBJ whole genome shotgun (WGS) entry which is preliminary data.</text>
</comment>
<evidence type="ECO:0000256" key="7">
    <source>
        <dbReference type="ARBA" id="ARBA00022918"/>
    </source>
</evidence>
<keyword evidence="4" id="KW-0540">Nuclease</keyword>
<dbReference type="FunFam" id="3.10.10.10:FF:000007">
    <property type="entry name" value="Retrovirus-related Pol polyprotein from transposon 17.6-like Protein"/>
    <property type="match status" value="1"/>
</dbReference>
<keyword evidence="7" id="KW-0695">RNA-directed DNA polymerase</keyword>
<dbReference type="GO" id="GO:0004190">
    <property type="term" value="F:aspartic-type endopeptidase activity"/>
    <property type="evidence" value="ECO:0007669"/>
    <property type="project" value="InterPro"/>
</dbReference>
<keyword evidence="3" id="KW-0548">Nucleotidyltransferase</keyword>
<evidence type="ECO:0000256" key="6">
    <source>
        <dbReference type="ARBA" id="ARBA00022801"/>
    </source>
</evidence>
<evidence type="ECO:0000256" key="4">
    <source>
        <dbReference type="ARBA" id="ARBA00022722"/>
    </source>
</evidence>
<dbReference type="PANTHER" id="PTHR37984">
    <property type="entry name" value="PROTEIN CBG26694"/>
    <property type="match status" value="1"/>
</dbReference>
<dbReference type="AlphaFoldDB" id="A0A816QBN5"/>
<dbReference type="InterPro" id="IPR021109">
    <property type="entry name" value="Peptidase_aspartic_dom_sf"/>
</dbReference>
<accession>A0A816QBN5</accession>
<evidence type="ECO:0000256" key="2">
    <source>
        <dbReference type="ARBA" id="ARBA00022679"/>
    </source>
</evidence>
<evidence type="ECO:0000256" key="9">
    <source>
        <dbReference type="SAM" id="MobiDB-lite"/>
    </source>
</evidence>
<reference evidence="12" key="1">
    <citation type="submission" date="2021-02" db="EMBL/GenBank/DDBJ databases">
        <authorList>
            <person name="Nowell W R."/>
        </authorList>
    </citation>
    <scope>NUCLEOTIDE SEQUENCE</scope>
</reference>
<keyword evidence="2" id="KW-0808">Transferase</keyword>
<dbReference type="GO" id="GO:0004519">
    <property type="term" value="F:endonuclease activity"/>
    <property type="evidence" value="ECO:0007669"/>
    <property type="project" value="UniProtKB-KW"/>
</dbReference>
<evidence type="ECO:0000256" key="8">
    <source>
        <dbReference type="SAM" id="Coils"/>
    </source>
</evidence>
<dbReference type="PROSITE" id="PS00141">
    <property type="entry name" value="ASP_PROTEASE"/>
    <property type="match status" value="1"/>
</dbReference>
<dbReference type="SUPFAM" id="SSF56672">
    <property type="entry name" value="DNA/RNA polymerases"/>
    <property type="match status" value="1"/>
</dbReference>
<dbReference type="InterPro" id="IPR000477">
    <property type="entry name" value="RT_dom"/>
</dbReference>
<dbReference type="InterPro" id="IPR001995">
    <property type="entry name" value="Peptidase_A2_cat"/>
</dbReference>
<gene>
    <name evidence="12" type="ORF">MBJ925_LOCUS14355</name>
</gene>
<dbReference type="Proteomes" id="UP000663824">
    <property type="component" value="Unassembled WGS sequence"/>
</dbReference>
<sequence length="923" mass="105127">MDDQDEDKQAQMDIQQSNKMMLLMQQLLAKQDLLLDENKKIKQEMAIQQITINNLTQTIEAIQVSNGLCHNVLPTKTSSLTTAPLWQSTSSVIMNMDSISQEVSDWIDDFSNKCDQVQLDDAQRLSVVIDLLKGNAKLWYDTYKDTIHDWVTLKNKLTTYFKLVTGTDHFQLEQKVYNRRRQTNELAIDYCHNVLRLCSKVNRYMDDETRLKHLTKGLNAAAQLHMDLKSPATSEEFLQALIKYDKWQEEEKNQVRATLSFDNRRHIATTTTQQPFIQQEPYSSIPQQQYNSPQQQYNNSPQQQYNNSSQQPRHQQYYTTHASHQPQYNNSEKSYGGWGVCDGHTSFPQSHPSLIIIGTIVNGTLIHAMLDTGATTSLISQTEFDLITHPPIQQIPTTALLGDGQIKIIVNGAVELTITINDITTTITALIVDSLGANLILGMDWCKSNSVNVNIGKKQVEINHPKYGITATPFLDSGSVDVRLTECITLLPHHEHIVKMYVPISSANLVSFLPDIKTCAKLNVQVSDAFVEIKDFSFYVCIYNPNKNIYKLTSTVKLGSVHYQSNDEMMYSILNTDKQSSMTKQSTHLNSIQTNEQQESSKSSLLENILQELVMHIDDKHKRNDFLNILRQNKRSFDNSKMTRAKTKIYHTINAGDLLPTSVRPYYKTVQQRKEVQQEVGMLLDQGILRPSNSPWSSPVLLKKKPDGMYRFLVDFRRLNSIIKKDSYPQPSAEELLHRLVGHQYFTKLDLNSGYFQIPIHESDIPKTAIITQDGLYEFTVLAQGLMNAPPTFQRVMNELLANGRWDCVVVYLDDIVIFSKTIEEHKQHVADVISTLHKANFQVSPAKCSIAVKKIEFLSHIVTSDKVEPSLDKIKAIVNIAPPKTLSQANKFIGKVGYYRKFIRDFAKIAAPIHKVTNKTPK</sequence>
<dbReference type="Gene3D" id="3.30.70.270">
    <property type="match status" value="2"/>
</dbReference>
<keyword evidence="8" id="KW-0175">Coiled coil</keyword>
<protein>
    <recommendedName>
        <fullName evidence="14">Reverse transcriptase domain-containing protein</fullName>
    </recommendedName>
</protein>
<name>A0A816QBN5_9BILA</name>
<evidence type="ECO:0008006" key="14">
    <source>
        <dbReference type="Google" id="ProtNLM"/>
    </source>
</evidence>
<dbReference type="PANTHER" id="PTHR37984:SF5">
    <property type="entry name" value="PROTEIN NYNRIN-LIKE"/>
    <property type="match status" value="1"/>
</dbReference>
<dbReference type="CDD" id="cd00303">
    <property type="entry name" value="retropepsin_like"/>
    <property type="match status" value="1"/>
</dbReference>
<evidence type="ECO:0000256" key="1">
    <source>
        <dbReference type="ARBA" id="ARBA00022670"/>
    </source>
</evidence>
<dbReference type="PROSITE" id="PS50878">
    <property type="entry name" value="RT_POL"/>
    <property type="match status" value="1"/>
</dbReference>
<dbReference type="InterPro" id="IPR050951">
    <property type="entry name" value="Retrovirus_Pol_polyprotein"/>
</dbReference>
<dbReference type="SUPFAM" id="SSF50630">
    <property type="entry name" value="Acid proteases"/>
    <property type="match status" value="1"/>
</dbReference>